<protein>
    <recommendedName>
        <fullName evidence="3">DUF1799 domain-containing protein</fullName>
    </recommendedName>
</protein>
<gene>
    <name evidence="1" type="ORF">P775_11040</name>
</gene>
<reference evidence="1 2" key="1">
    <citation type="submission" date="2013-09" db="EMBL/GenBank/DDBJ databases">
        <title>Genome sequencing of Phaeobacter antarcticus sp. nov. SM1211.</title>
        <authorList>
            <person name="Zhang X.-Y."/>
            <person name="Liu C."/>
            <person name="Chen X.-L."/>
            <person name="Xie B.-B."/>
            <person name="Qin Q.-L."/>
            <person name="Rong J.-C."/>
            <person name="Zhang Y.-Z."/>
        </authorList>
    </citation>
    <scope>NUCLEOTIDE SEQUENCE [LARGE SCALE GENOMIC DNA]</scope>
    <source>
        <strain evidence="1 2">SM1211</strain>
    </source>
</reference>
<keyword evidence="2" id="KW-1185">Reference proteome</keyword>
<evidence type="ECO:0008006" key="3">
    <source>
        <dbReference type="Google" id="ProtNLM"/>
    </source>
</evidence>
<dbReference type="EMBL" id="AWWI01000066">
    <property type="protein sequence ID" value="PIL20196.1"/>
    <property type="molecule type" value="Genomic_DNA"/>
</dbReference>
<proteinExistence type="predicted"/>
<sequence>MLSDFAEMGVTFETDAPAQDDGDAFAVWARNWDSLLAFLNCQTQWRTASRNNGYVHLGLDYVAVDVVLRRSGADDGVFADLQEMELAALAAFGELT</sequence>
<dbReference type="InterPro" id="IPR014915">
    <property type="entry name" value="Phage_TLS_TfmB"/>
</dbReference>
<evidence type="ECO:0000313" key="1">
    <source>
        <dbReference type="EMBL" id="PIL20196.1"/>
    </source>
</evidence>
<evidence type="ECO:0000313" key="2">
    <source>
        <dbReference type="Proteomes" id="UP000231259"/>
    </source>
</evidence>
<dbReference type="RefSeq" id="WP_245875627.1">
    <property type="nucleotide sequence ID" value="NZ_AWWI01000066.1"/>
</dbReference>
<accession>A0A2G8RF24</accession>
<dbReference type="AlphaFoldDB" id="A0A2G8RF24"/>
<dbReference type="Pfam" id="PF08809">
    <property type="entry name" value="DUF1799"/>
    <property type="match status" value="1"/>
</dbReference>
<dbReference type="Proteomes" id="UP000231259">
    <property type="component" value="Unassembled WGS sequence"/>
</dbReference>
<organism evidence="1 2">
    <name type="scientific">Puniceibacterium antarcticum</name>
    <dbReference type="NCBI Taxonomy" id="1206336"/>
    <lineage>
        <taxon>Bacteria</taxon>
        <taxon>Pseudomonadati</taxon>
        <taxon>Pseudomonadota</taxon>
        <taxon>Alphaproteobacteria</taxon>
        <taxon>Rhodobacterales</taxon>
        <taxon>Paracoccaceae</taxon>
        <taxon>Puniceibacterium</taxon>
    </lineage>
</organism>
<name>A0A2G8RF24_9RHOB</name>
<comment type="caution">
    <text evidence="1">The sequence shown here is derived from an EMBL/GenBank/DDBJ whole genome shotgun (WGS) entry which is preliminary data.</text>
</comment>